<evidence type="ECO:0000256" key="3">
    <source>
        <dbReference type="SAM" id="MobiDB-lite"/>
    </source>
</evidence>
<sequence length="358" mass="39675">MVRSESTGVESHMTKPKSSYGQFNSPNWPARYTPETRCVFRFVAGPGEKVRIQFDYFQLLGEMPGCPDDFLDVYIDVASSSLDSDRQNALLTHLASGESLTTTPFSAAVYSSVLDRSALLGRYCGSYLNKSPIEFISLHKEIVIDFFANYYSKPASVWSSNTQNSVLGFNGSYEFISDGAFYPGRALSPIELRLSTLSQTISPCLFRIESAGLHESQTPEIDQLPGSNGILLSPTYPGYHPDGLLCVYQLVGLVNQRVNVDVLDLDLPGQPGFMETSPVINSRFCGQNRRIRVVSTGANLLVMLATTTSGGEHTDRSATHTINPQGSTRRGFRLRYTFTDLLLPVNTFEYKNWHIRGT</sequence>
<feature type="domain" description="CUB" evidence="4">
    <location>
        <begin position="9"/>
        <end position="176"/>
    </location>
</feature>
<dbReference type="InterPro" id="IPR035914">
    <property type="entry name" value="Sperma_CUB_dom_sf"/>
</dbReference>
<evidence type="ECO:0000256" key="1">
    <source>
        <dbReference type="ARBA" id="ARBA00023157"/>
    </source>
</evidence>
<comment type="caution">
    <text evidence="5">The sequence shown here is derived from an EMBL/GenBank/DDBJ whole genome shotgun (WGS) entry which is preliminary data.</text>
</comment>
<dbReference type="Proteomes" id="UP000324629">
    <property type="component" value="Unassembled WGS sequence"/>
</dbReference>
<dbReference type="PANTHER" id="PTHR47537">
    <property type="entry name" value="CUBILIN"/>
    <property type="match status" value="1"/>
</dbReference>
<reference evidence="5 6" key="1">
    <citation type="journal article" date="2019" name="Gigascience">
        <title>Whole-genome sequence of the oriental lung fluke Paragonimus westermani.</title>
        <authorList>
            <person name="Oey H."/>
            <person name="Zakrzewski M."/>
            <person name="Narain K."/>
            <person name="Devi K.R."/>
            <person name="Agatsuma T."/>
            <person name="Nawaratna S."/>
            <person name="Gobert G.N."/>
            <person name="Jones M.K."/>
            <person name="Ragan M.A."/>
            <person name="McManus D.P."/>
            <person name="Krause L."/>
        </authorList>
    </citation>
    <scope>NUCLEOTIDE SEQUENCE [LARGE SCALE GENOMIC DNA]</scope>
    <source>
        <strain evidence="5 6">IND2009</strain>
    </source>
</reference>
<dbReference type="EMBL" id="QNGE01005061">
    <property type="protein sequence ID" value="KAA3672312.1"/>
    <property type="molecule type" value="Genomic_DNA"/>
</dbReference>
<feature type="domain" description="CUB" evidence="4">
    <location>
        <begin position="204"/>
        <end position="339"/>
    </location>
</feature>
<name>A0A5J4N9V1_9TREM</name>
<feature type="region of interest" description="Disordered" evidence="3">
    <location>
        <begin position="1"/>
        <end position="20"/>
    </location>
</feature>
<dbReference type="GO" id="GO:0005886">
    <property type="term" value="C:plasma membrane"/>
    <property type="evidence" value="ECO:0007669"/>
    <property type="project" value="TreeGrafter"/>
</dbReference>
<dbReference type="PROSITE" id="PS01180">
    <property type="entry name" value="CUB"/>
    <property type="match status" value="2"/>
</dbReference>
<dbReference type="SUPFAM" id="SSF49854">
    <property type="entry name" value="Spermadhesin, CUB domain"/>
    <property type="match status" value="2"/>
</dbReference>
<evidence type="ECO:0000259" key="4">
    <source>
        <dbReference type="PROSITE" id="PS01180"/>
    </source>
</evidence>
<evidence type="ECO:0000256" key="2">
    <source>
        <dbReference type="PROSITE-ProRule" id="PRU00059"/>
    </source>
</evidence>
<dbReference type="SMART" id="SM00042">
    <property type="entry name" value="CUB"/>
    <property type="match status" value="2"/>
</dbReference>
<evidence type="ECO:0000313" key="5">
    <source>
        <dbReference type="EMBL" id="KAA3672312.1"/>
    </source>
</evidence>
<dbReference type="PANTHER" id="PTHR47537:SF2">
    <property type="entry name" value="CUBILIN"/>
    <property type="match status" value="1"/>
</dbReference>
<dbReference type="CDD" id="cd00041">
    <property type="entry name" value="CUB"/>
    <property type="match status" value="2"/>
</dbReference>
<dbReference type="AlphaFoldDB" id="A0A5J4N9V1"/>
<dbReference type="Pfam" id="PF00431">
    <property type="entry name" value="CUB"/>
    <property type="match status" value="1"/>
</dbReference>
<dbReference type="InterPro" id="IPR000859">
    <property type="entry name" value="CUB_dom"/>
</dbReference>
<protein>
    <recommendedName>
        <fullName evidence="4">CUB domain-containing protein</fullName>
    </recommendedName>
</protein>
<gene>
    <name evidence="5" type="ORF">DEA37_0008793</name>
</gene>
<evidence type="ECO:0000313" key="6">
    <source>
        <dbReference type="Proteomes" id="UP000324629"/>
    </source>
</evidence>
<proteinExistence type="predicted"/>
<feature type="non-terminal residue" evidence="5">
    <location>
        <position position="358"/>
    </location>
</feature>
<organism evidence="5 6">
    <name type="scientific">Paragonimus westermani</name>
    <dbReference type="NCBI Taxonomy" id="34504"/>
    <lineage>
        <taxon>Eukaryota</taxon>
        <taxon>Metazoa</taxon>
        <taxon>Spiralia</taxon>
        <taxon>Lophotrochozoa</taxon>
        <taxon>Platyhelminthes</taxon>
        <taxon>Trematoda</taxon>
        <taxon>Digenea</taxon>
        <taxon>Plagiorchiida</taxon>
        <taxon>Troglotremata</taxon>
        <taxon>Troglotrematidae</taxon>
        <taxon>Paragonimus</taxon>
    </lineage>
</organism>
<keyword evidence="6" id="KW-1185">Reference proteome</keyword>
<dbReference type="InterPro" id="IPR053207">
    <property type="entry name" value="Non-NMDA_GluR_Accessory"/>
</dbReference>
<keyword evidence="1" id="KW-1015">Disulfide bond</keyword>
<accession>A0A5J4N9V1</accession>
<dbReference type="Gene3D" id="2.60.120.290">
    <property type="entry name" value="Spermadhesin, CUB domain"/>
    <property type="match status" value="2"/>
</dbReference>
<comment type="caution">
    <text evidence="2">Lacks conserved residue(s) required for the propagation of feature annotation.</text>
</comment>